<evidence type="ECO:0000313" key="2">
    <source>
        <dbReference type="EMBL" id="PMB47342.1"/>
    </source>
</evidence>
<evidence type="ECO:0000313" key="3">
    <source>
        <dbReference type="Proteomes" id="UP000234966"/>
    </source>
</evidence>
<comment type="caution">
    <text evidence="2">The sequence shown here is derived from an EMBL/GenBank/DDBJ whole genome shotgun (WGS) entry which is preliminary data.</text>
</comment>
<gene>
    <name evidence="2" type="ORF">CEN41_03710</name>
</gene>
<reference evidence="2 3" key="1">
    <citation type="submission" date="2017-07" db="EMBL/GenBank/DDBJ databases">
        <title>Genomes of Fischerella (Mastigocladus) sp. strains.</title>
        <authorList>
            <person name="Miller S.R."/>
        </authorList>
    </citation>
    <scope>NUCLEOTIDE SEQUENCE [LARGE SCALE GENOMIC DNA]</scope>
    <source>
        <strain evidence="2 3">CCMEE 5330</strain>
    </source>
</reference>
<evidence type="ECO:0000256" key="1">
    <source>
        <dbReference type="SAM" id="MobiDB-lite"/>
    </source>
</evidence>
<feature type="region of interest" description="Disordered" evidence="1">
    <location>
        <begin position="16"/>
        <end position="43"/>
    </location>
</feature>
<dbReference type="Proteomes" id="UP000234966">
    <property type="component" value="Unassembled WGS sequence"/>
</dbReference>
<dbReference type="RefSeq" id="WP_219724870.1">
    <property type="nucleotide sequence ID" value="NZ_NMQI01000079.1"/>
</dbReference>
<feature type="non-terminal residue" evidence="2">
    <location>
        <position position="1"/>
    </location>
</feature>
<feature type="compositionally biased region" description="Low complexity" evidence="1">
    <location>
        <begin position="28"/>
        <end position="37"/>
    </location>
</feature>
<proteinExistence type="predicted"/>
<accession>A0A2N6MKS0</accession>
<sequence length="81" mass="9086">LFILLTLHPYGKPSGYSTLKTPGGRLNTPHTPHTSPSPDLPRGKFGFARKIFGKNTKTTNFCPDFCQDNIISLIVIWQKWA</sequence>
<name>A0A2N6MKS0_9CYAN</name>
<dbReference type="AlphaFoldDB" id="A0A2N6MKS0"/>
<protein>
    <submittedName>
        <fullName evidence="2">Uncharacterized protein</fullName>
    </submittedName>
</protein>
<organism evidence="2 3">
    <name type="scientific">Fischerella thermalis CCMEE 5330</name>
    <dbReference type="NCBI Taxonomy" id="2019670"/>
    <lineage>
        <taxon>Bacteria</taxon>
        <taxon>Bacillati</taxon>
        <taxon>Cyanobacteriota</taxon>
        <taxon>Cyanophyceae</taxon>
        <taxon>Nostocales</taxon>
        <taxon>Hapalosiphonaceae</taxon>
        <taxon>Fischerella</taxon>
    </lineage>
</organism>
<dbReference type="EMBL" id="NMQI01000079">
    <property type="protein sequence ID" value="PMB47342.1"/>
    <property type="molecule type" value="Genomic_DNA"/>
</dbReference>